<name>A0A285TT94_9PROT</name>
<proteinExistence type="predicted"/>
<sequence>MSTGKTKPPPSRLNKKQIIAFLEPEQIEVITKKISQEGKTGQEVLGEAINAVFALHGMPPVIKYGHLRLVRRQKSRAQSRAQSTAPSCRKGRVAFGGWFHKDTHAKIAAFAAELDLTFQTIVEKGISMITDPKPAEEQEEAEVRDVA</sequence>
<protein>
    <submittedName>
        <fullName evidence="1">Uncharacterized protein</fullName>
    </submittedName>
</protein>
<dbReference type="Proteomes" id="UP000219068">
    <property type="component" value="Unassembled WGS sequence"/>
</dbReference>
<accession>A0A285TT94</accession>
<dbReference type="EMBL" id="OBMM01000005">
    <property type="protein sequence ID" value="SOC27304.1"/>
    <property type="molecule type" value="Genomic_DNA"/>
</dbReference>
<reference evidence="1 2" key="1">
    <citation type="submission" date="2017-08" db="EMBL/GenBank/DDBJ databases">
        <authorList>
            <person name="de Groot N.N."/>
        </authorList>
    </citation>
    <scope>NUCLEOTIDE SEQUENCE [LARGE SCALE GENOMIC DNA]</scope>
    <source>
        <strain evidence="1 2">USBA 78</strain>
    </source>
</reference>
<dbReference type="RefSeq" id="WP_097052899.1">
    <property type="nucleotide sequence ID" value="NZ_OBMM01000005.1"/>
</dbReference>
<organism evidence="1 2">
    <name type="scientific">Thalassospira xiamenensis</name>
    <dbReference type="NCBI Taxonomy" id="220697"/>
    <lineage>
        <taxon>Bacteria</taxon>
        <taxon>Pseudomonadati</taxon>
        <taxon>Pseudomonadota</taxon>
        <taxon>Alphaproteobacteria</taxon>
        <taxon>Rhodospirillales</taxon>
        <taxon>Thalassospiraceae</taxon>
        <taxon>Thalassospira</taxon>
    </lineage>
</organism>
<dbReference type="AlphaFoldDB" id="A0A285TT94"/>
<gene>
    <name evidence="1" type="ORF">SAMN05428964_105360</name>
</gene>
<evidence type="ECO:0000313" key="2">
    <source>
        <dbReference type="Proteomes" id="UP000219068"/>
    </source>
</evidence>
<evidence type="ECO:0000313" key="1">
    <source>
        <dbReference type="EMBL" id="SOC27304.1"/>
    </source>
</evidence>